<dbReference type="EMBL" id="SOFG01000011">
    <property type="protein sequence ID" value="TFB86848.1"/>
    <property type="molecule type" value="Genomic_DNA"/>
</dbReference>
<name>A0ABY2IE81_9MICO</name>
<sequence>MHPLSPRPARGRFTALSDPIAWVSFLTLVLIVVSGAFWLNIVGRTSTVSAQASLSVSQDAGGPAETDRTSTEPAVVVIGASISAGHAVGPGQAWPDLVQQRLAVSGAPLRVVNASIGATRLLNSYPGLPSSLSRESRDGLDVPGVRTLILTDIINDIQNTPHEYDSGKIVEGIRSFVQAAHARGDQVTILTLTPYGGFATFEVAGEACRIAVNEALRTDTLADGVVDADLALADPGQRDRIRPEYDSGDHLHPNAAGQGALAAAVMQTLAPAG</sequence>
<dbReference type="PANTHER" id="PTHR43784:SF2">
    <property type="entry name" value="GDSL-LIKE LIPASE_ACYLHYDROLASE, PUTATIVE (AFU_ORTHOLOGUE AFUA_2G00820)-RELATED"/>
    <property type="match status" value="1"/>
</dbReference>
<dbReference type="SUPFAM" id="SSF52266">
    <property type="entry name" value="SGNH hydrolase"/>
    <property type="match status" value="1"/>
</dbReference>
<protein>
    <recommendedName>
        <fullName evidence="2">SGNH hydrolase-type esterase domain-containing protein</fullName>
    </recommendedName>
</protein>
<reference evidence="3 4" key="1">
    <citation type="submission" date="2019-03" db="EMBL/GenBank/DDBJ databases">
        <title>Genomics of glacier-inhabiting Cryobacterium strains.</title>
        <authorList>
            <person name="Liu Q."/>
            <person name="Xin Y.-H."/>
        </authorList>
    </citation>
    <scope>NUCLEOTIDE SEQUENCE [LARGE SCALE GENOMIC DNA]</scope>
    <source>
        <strain evidence="3 4">MDB2-B</strain>
    </source>
</reference>
<keyword evidence="1" id="KW-0472">Membrane</keyword>
<evidence type="ECO:0000313" key="4">
    <source>
        <dbReference type="Proteomes" id="UP000297608"/>
    </source>
</evidence>
<organism evidence="3 4">
    <name type="scientific">Cryobacterium algoricola</name>
    <dbReference type="NCBI Taxonomy" id="1259183"/>
    <lineage>
        <taxon>Bacteria</taxon>
        <taxon>Bacillati</taxon>
        <taxon>Actinomycetota</taxon>
        <taxon>Actinomycetes</taxon>
        <taxon>Micrococcales</taxon>
        <taxon>Microbacteriaceae</taxon>
        <taxon>Cryobacterium</taxon>
    </lineage>
</organism>
<gene>
    <name evidence="3" type="ORF">E3O44_06680</name>
</gene>
<dbReference type="Proteomes" id="UP000297608">
    <property type="component" value="Unassembled WGS sequence"/>
</dbReference>
<feature type="domain" description="SGNH hydrolase-type esterase" evidence="2">
    <location>
        <begin position="77"/>
        <end position="258"/>
    </location>
</feature>
<feature type="transmembrane region" description="Helical" evidence="1">
    <location>
        <begin position="20"/>
        <end position="41"/>
    </location>
</feature>
<accession>A0ABY2IE81</accession>
<keyword evidence="1" id="KW-1133">Transmembrane helix</keyword>
<dbReference type="InterPro" id="IPR053140">
    <property type="entry name" value="GDSL_Rv0518-like"/>
</dbReference>
<evidence type="ECO:0000259" key="2">
    <source>
        <dbReference type="Pfam" id="PF13472"/>
    </source>
</evidence>
<dbReference type="Gene3D" id="3.40.50.1110">
    <property type="entry name" value="SGNH hydrolase"/>
    <property type="match status" value="1"/>
</dbReference>
<keyword evidence="1" id="KW-0812">Transmembrane</keyword>
<comment type="caution">
    <text evidence="3">The sequence shown here is derived from an EMBL/GenBank/DDBJ whole genome shotgun (WGS) entry which is preliminary data.</text>
</comment>
<evidence type="ECO:0000313" key="3">
    <source>
        <dbReference type="EMBL" id="TFB86848.1"/>
    </source>
</evidence>
<dbReference type="InterPro" id="IPR036514">
    <property type="entry name" value="SGNH_hydro_sf"/>
</dbReference>
<evidence type="ECO:0000256" key="1">
    <source>
        <dbReference type="SAM" id="Phobius"/>
    </source>
</evidence>
<dbReference type="InterPro" id="IPR013830">
    <property type="entry name" value="SGNH_hydro"/>
</dbReference>
<dbReference type="Pfam" id="PF13472">
    <property type="entry name" value="Lipase_GDSL_2"/>
    <property type="match status" value="1"/>
</dbReference>
<keyword evidence="4" id="KW-1185">Reference proteome</keyword>
<dbReference type="PANTHER" id="PTHR43784">
    <property type="entry name" value="GDSL-LIKE LIPASE/ACYLHYDROLASE, PUTATIVE (AFU_ORTHOLOGUE AFUA_2G00820)-RELATED"/>
    <property type="match status" value="1"/>
</dbReference>
<proteinExistence type="predicted"/>